<reference evidence="2 3" key="1">
    <citation type="submission" date="2017-09" db="EMBL/GenBank/DDBJ databases">
        <title>Genome sequencing of Besnoitia besnoiti strain Bb-Ger1.</title>
        <authorList>
            <person name="Schares G."/>
            <person name="Venepally P."/>
            <person name="Lorenzi H.A."/>
        </authorList>
    </citation>
    <scope>NUCLEOTIDE SEQUENCE [LARGE SCALE GENOMIC DNA]</scope>
    <source>
        <strain evidence="2 3">Bb-Ger1</strain>
    </source>
</reference>
<dbReference type="GeneID" id="40311285"/>
<feature type="compositionally biased region" description="Polar residues" evidence="1">
    <location>
        <begin position="12"/>
        <end position="22"/>
    </location>
</feature>
<dbReference type="VEuPathDB" id="ToxoDB:BESB_063570"/>
<evidence type="ECO:0000313" key="2">
    <source>
        <dbReference type="EMBL" id="PFH35470.1"/>
    </source>
</evidence>
<gene>
    <name evidence="2" type="ORF">BESB_063570</name>
</gene>
<evidence type="ECO:0000313" key="3">
    <source>
        <dbReference type="Proteomes" id="UP000224006"/>
    </source>
</evidence>
<evidence type="ECO:0000256" key="1">
    <source>
        <dbReference type="SAM" id="MobiDB-lite"/>
    </source>
</evidence>
<name>A0A2A9MJ98_BESBE</name>
<comment type="caution">
    <text evidence="2">The sequence shown here is derived from an EMBL/GenBank/DDBJ whole genome shotgun (WGS) entry which is preliminary data.</text>
</comment>
<protein>
    <submittedName>
        <fullName evidence="2">Uncharacterized protein</fullName>
    </submittedName>
</protein>
<proteinExistence type="predicted"/>
<organism evidence="2 3">
    <name type="scientific">Besnoitia besnoiti</name>
    <name type="common">Apicomplexan protozoan</name>
    <dbReference type="NCBI Taxonomy" id="94643"/>
    <lineage>
        <taxon>Eukaryota</taxon>
        <taxon>Sar</taxon>
        <taxon>Alveolata</taxon>
        <taxon>Apicomplexa</taxon>
        <taxon>Conoidasida</taxon>
        <taxon>Coccidia</taxon>
        <taxon>Eucoccidiorida</taxon>
        <taxon>Eimeriorina</taxon>
        <taxon>Sarcocystidae</taxon>
        <taxon>Besnoitia</taxon>
    </lineage>
</organism>
<feature type="region of interest" description="Disordered" evidence="1">
    <location>
        <begin position="1"/>
        <end position="29"/>
    </location>
</feature>
<dbReference type="KEGG" id="bbes:BESB_063570"/>
<sequence>MPEARHSPRCSRLSTSDASGFLQSPAAPTAGVVGSERQLAVGAGGLQCLQSSRRHKVDSVFKGKRSMFPSSGPMQDFGVSLFDKQKRRTALWLETERQRIAKLPAPLRPLEIQRALVLYKEKLKELYGEDYVRREWSTLSKLTRAKLLEAE</sequence>
<dbReference type="OrthoDB" id="10279129at2759"/>
<dbReference type="AlphaFoldDB" id="A0A2A9MJ98"/>
<accession>A0A2A9MJ98</accession>
<dbReference type="Proteomes" id="UP000224006">
    <property type="component" value="Chromosome V"/>
</dbReference>
<dbReference type="EMBL" id="NWUJ01000005">
    <property type="protein sequence ID" value="PFH35470.1"/>
    <property type="molecule type" value="Genomic_DNA"/>
</dbReference>
<keyword evidence="3" id="KW-1185">Reference proteome</keyword>
<dbReference type="RefSeq" id="XP_029219479.1">
    <property type="nucleotide sequence ID" value="XM_029364771.1"/>
</dbReference>